<dbReference type="EMBL" id="CP015136">
    <property type="protein sequence ID" value="AMY07160.1"/>
    <property type="molecule type" value="Genomic_DNA"/>
</dbReference>
<proteinExistence type="predicted"/>
<evidence type="ECO:0008006" key="3">
    <source>
        <dbReference type="Google" id="ProtNLM"/>
    </source>
</evidence>
<dbReference type="Proteomes" id="UP000076079">
    <property type="component" value="Chromosome"/>
</dbReference>
<organism evidence="1 2">
    <name type="scientific">Luteitalea pratensis</name>
    <dbReference type="NCBI Taxonomy" id="1855912"/>
    <lineage>
        <taxon>Bacteria</taxon>
        <taxon>Pseudomonadati</taxon>
        <taxon>Acidobacteriota</taxon>
        <taxon>Vicinamibacteria</taxon>
        <taxon>Vicinamibacterales</taxon>
        <taxon>Vicinamibacteraceae</taxon>
        <taxon>Luteitalea</taxon>
    </lineage>
</organism>
<dbReference type="RefSeq" id="WP_234800673.1">
    <property type="nucleotide sequence ID" value="NZ_CP015136.1"/>
</dbReference>
<dbReference type="PATRIC" id="fig|1813736.3.peg.341"/>
<dbReference type="KEGG" id="abac:LuPra_00327"/>
<evidence type="ECO:0000313" key="1">
    <source>
        <dbReference type="EMBL" id="AMY07160.1"/>
    </source>
</evidence>
<name>A0A143PFV2_LUTPR</name>
<reference evidence="2" key="2">
    <citation type="submission" date="2016-04" db="EMBL/GenBank/DDBJ databases">
        <title>First Complete Genome Sequence of a Subdivision 6 Acidobacterium.</title>
        <authorList>
            <person name="Huang S."/>
            <person name="Vieira S."/>
            <person name="Bunk B."/>
            <person name="Riedel T."/>
            <person name="Sproeer C."/>
            <person name="Overmann J."/>
        </authorList>
    </citation>
    <scope>NUCLEOTIDE SEQUENCE [LARGE SCALE GENOMIC DNA]</scope>
    <source>
        <strain evidence="2">DSM 100886 HEG_-6_39</strain>
    </source>
</reference>
<gene>
    <name evidence="1" type="ORF">LuPra_00327</name>
</gene>
<dbReference type="AlphaFoldDB" id="A0A143PFV2"/>
<dbReference type="Gene3D" id="3.90.1150.30">
    <property type="match status" value="1"/>
</dbReference>
<dbReference type="STRING" id="1855912.LuPra_00327"/>
<evidence type="ECO:0000313" key="2">
    <source>
        <dbReference type="Proteomes" id="UP000076079"/>
    </source>
</evidence>
<protein>
    <recommendedName>
        <fullName evidence="3">MmcQ/YjbR family DNA-binding protein</fullName>
    </recommendedName>
</protein>
<keyword evidence="2" id="KW-1185">Reference proteome</keyword>
<dbReference type="InterPro" id="IPR038056">
    <property type="entry name" value="YjbR-like_sf"/>
</dbReference>
<dbReference type="SUPFAM" id="SSF142906">
    <property type="entry name" value="YjbR-like"/>
    <property type="match status" value="1"/>
</dbReference>
<reference evidence="1 2" key="1">
    <citation type="journal article" date="2016" name="Genome Announc.">
        <title>First Complete Genome Sequence of a Subdivision 6 Acidobacterium Strain.</title>
        <authorList>
            <person name="Huang S."/>
            <person name="Vieira S."/>
            <person name="Bunk B."/>
            <person name="Riedel T."/>
            <person name="Sproer C."/>
            <person name="Overmann J."/>
        </authorList>
    </citation>
    <scope>NUCLEOTIDE SEQUENCE [LARGE SCALE GENOMIC DNA]</scope>
    <source>
        <strain evidence="2">DSM 100886 HEG_-6_39</strain>
    </source>
</reference>
<dbReference type="InterPro" id="IPR058532">
    <property type="entry name" value="YjbR/MT2646/Rv2570-like"/>
</dbReference>
<sequence length="118" mass="12739">MTADDFRDLLLDFEGVVEGAHMGHPDFRLQGRIFASLMADGLRANVKLAPEEQAAFVDEAPVTFTPAAGAWGRQGWTAIQLPAAKDSAVRGACVLAWQAALAAPPRKPPRRRTSSARR</sequence>
<dbReference type="Pfam" id="PF04237">
    <property type="entry name" value="YjbR"/>
    <property type="match status" value="1"/>
</dbReference>
<accession>A0A143PFV2</accession>